<dbReference type="Gene3D" id="2.130.10.10">
    <property type="entry name" value="YVTN repeat-like/Quinoprotein amine dehydrogenase"/>
    <property type="match status" value="1"/>
</dbReference>
<evidence type="ECO:0000313" key="1">
    <source>
        <dbReference type="EMBL" id="MDZ8120179.1"/>
    </source>
</evidence>
<evidence type="ECO:0000313" key="2">
    <source>
        <dbReference type="Proteomes" id="UP001290861"/>
    </source>
</evidence>
<reference evidence="1 2" key="1">
    <citation type="journal article" date="2024" name="Appl. Environ. Microbiol.">
        <title>Pontiella agarivorans sp. nov., a novel marine anaerobic bacterium capable of degrading macroalgal polysaccharides and fixing nitrogen.</title>
        <authorList>
            <person name="Liu N."/>
            <person name="Kivenson V."/>
            <person name="Peng X."/>
            <person name="Cui Z."/>
            <person name="Lankiewicz T.S."/>
            <person name="Gosselin K.M."/>
            <person name="English C.J."/>
            <person name="Blair E.M."/>
            <person name="O'Malley M.A."/>
            <person name="Valentine D.L."/>
        </authorList>
    </citation>
    <scope>NUCLEOTIDE SEQUENCE [LARGE SCALE GENOMIC DNA]</scope>
    <source>
        <strain evidence="1 2">NLcol2</strain>
    </source>
</reference>
<name>A0ABU5N144_9BACT</name>
<dbReference type="PANTHER" id="PTHR31270">
    <property type="entry name" value="GLUTAMINYL-PEPTIDE CYCLOTRANSFERASE"/>
    <property type="match status" value="1"/>
</dbReference>
<protein>
    <submittedName>
        <fullName evidence="1">Glutaminyl-peptide cyclotransferase</fullName>
    </submittedName>
</protein>
<dbReference type="InterPro" id="IPR011044">
    <property type="entry name" value="Quino_amine_DH_bsu"/>
</dbReference>
<sequence>MNKWISGNFQTIALILIVCGMPVARGLAAEATYNILKTTDHDPTLFTQGFMVDGDELIESSGLYGQSRILRYKIATGKVIHSRDLPASVFAEGLHLLNDSVYLLTWREGCAYRLDAADFSIQQRFVLETEGWGLTHDGTHFIQSDGSNVLYFRNSSTFKVEKQRPVYNGMRRQNNLNELEYARGLIWANVYMTPTIVAISPNNGRVVFSLDLSALAARHNDGDIGHVLNGIAYDPQRDAFWITGKCWNKRYLIQINPPETAAPEK</sequence>
<proteinExistence type="predicted"/>
<dbReference type="InterPro" id="IPR007788">
    <property type="entry name" value="QCT"/>
</dbReference>
<gene>
    <name evidence="1" type="ORF">P9H32_16225</name>
</gene>
<dbReference type="InterPro" id="IPR015943">
    <property type="entry name" value="WD40/YVTN_repeat-like_dom_sf"/>
</dbReference>
<dbReference type="SUPFAM" id="SSF50969">
    <property type="entry name" value="YVTN repeat-like/Quinoprotein amine dehydrogenase"/>
    <property type="match status" value="1"/>
</dbReference>
<dbReference type="PANTHER" id="PTHR31270:SF1">
    <property type="entry name" value="GLUTAMINYL-PEPTIDE CYCLOTRANSFERASE"/>
    <property type="match status" value="1"/>
</dbReference>
<comment type="caution">
    <text evidence="1">The sequence shown here is derived from an EMBL/GenBank/DDBJ whole genome shotgun (WGS) entry which is preliminary data.</text>
</comment>
<dbReference type="Proteomes" id="UP001290861">
    <property type="component" value="Unassembled WGS sequence"/>
</dbReference>
<dbReference type="RefSeq" id="WP_322609954.1">
    <property type="nucleotide sequence ID" value="NZ_JARVCO010000012.1"/>
</dbReference>
<organism evidence="1 2">
    <name type="scientific">Pontiella agarivorans</name>
    <dbReference type="NCBI Taxonomy" id="3038953"/>
    <lineage>
        <taxon>Bacteria</taxon>
        <taxon>Pseudomonadati</taxon>
        <taxon>Kiritimatiellota</taxon>
        <taxon>Kiritimatiellia</taxon>
        <taxon>Kiritimatiellales</taxon>
        <taxon>Pontiellaceae</taxon>
        <taxon>Pontiella</taxon>
    </lineage>
</organism>
<dbReference type="Pfam" id="PF05096">
    <property type="entry name" value="Glu_cyclase_2"/>
    <property type="match status" value="1"/>
</dbReference>
<dbReference type="EMBL" id="JARVCO010000012">
    <property type="protein sequence ID" value="MDZ8120179.1"/>
    <property type="molecule type" value="Genomic_DNA"/>
</dbReference>
<keyword evidence="2" id="KW-1185">Reference proteome</keyword>
<accession>A0ABU5N144</accession>